<keyword evidence="3" id="KW-1185">Reference proteome</keyword>
<feature type="compositionally biased region" description="Basic and acidic residues" evidence="1">
    <location>
        <begin position="1"/>
        <end position="10"/>
    </location>
</feature>
<feature type="region of interest" description="Disordered" evidence="1">
    <location>
        <begin position="1"/>
        <end position="27"/>
    </location>
</feature>
<feature type="compositionally biased region" description="Polar residues" evidence="1">
    <location>
        <begin position="11"/>
        <end position="27"/>
    </location>
</feature>
<organism evidence="2 3">
    <name type="scientific">Oedothorax gibbosus</name>
    <dbReference type="NCBI Taxonomy" id="931172"/>
    <lineage>
        <taxon>Eukaryota</taxon>
        <taxon>Metazoa</taxon>
        <taxon>Ecdysozoa</taxon>
        <taxon>Arthropoda</taxon>
        <taxon>Chelicerata</taxon>
        <taxon>Arachnida</taxon>
        <taxon>Araneae</taxon>
        <taxon>Araneomorphae</taxon>
        <taxon>Entelegynae</taxon>
        <taxon>Araneoidea</taxon>
        <taxon>Linyphiidae</taxon>
        <taxon>Erigoninae</taxon>
        <taxon>Oedothorax</taxon>
    </lineage>
</organism>
<evidence type="ECO:0000256" key="1">
    <source>
        <dbReference type="SAM" id="MobiDB-lite"/>
    </source>
</evidence>
<accession>A0AAV6V156</accession>
<reference evidence="2 3" key="1">
    <citation type="journal article" date="2022" name="Nat. Ecol. Evol.">
        <title>A masculinizing supergene underlies an exaggerated male reproductive morph in a spider.</title>
        <authorList>
            <person name="Hendrickx F."/>
            <person name="De Corte Z."/>
            <person name="Sonet G."/>
            <person name="Van Belleghem S.M."/>
            <person name="Kostlbacher S."/>
            <person name="Vangestel C."/>
        </authorList>
    </citation>
    <scope>NUCLEOTIDE SEQUENCE [LARGE SCALE GENOMIC DNA]</scope>
    <source>
        <strain evidence="2">W744_W776</strain>
    </source>
</reference>
<dbReference type="Proteomes" id="UP000827092">
    <property type="component" value="Unassembled WGS sequence"/>
</dbReference>
<protein>
    <submittedName>
        <fullName evidence="2">Uncharacterized protein</fullName>
    </submittedName>
</protein>
<proteinExistence type="predicted"/>
<gene>
    <name evidence="2" type="ORF">JTE90_026134</name>
</gene>
<dbReference type="AlphaFoldDB" id="A0AAV6V156"/>
<name>A0AAV6V156_9ARAC</name>
<sequence length="135" mass="14673">MSTNSFRRDCSTTVLSTRRQNKNPDLQQQTCVPYSKTHNDIYPSRTSSGVGGAAVIWNGAFVYKGKTQGREQGKILGNSSEIADTRNVFLEIWKEKGPFSSSGGLMVRGGIKAFLCSATPAKRSNIGQQVLGRLA</sequence>
<evidence type="ECO:0000313" key="3">
    <source>
        <dbReference type="Proteomes" id="UP000827092"/>
    </source>
</evidence>
<dbReference type="EMBL" id="JAFNEN010000202">
    <property type="protein sequence ID" value="KAG8189833.1"/>
    <property type="molecule type" value="Genomic_DNA"/>
</dbReference>
<comment type="caution">
    <text evidence="2">The sequence shown here is derived from an EMBL/GenBank/DDBJ whole genome shotgun (WGS) entry which is preliminary data.</text>
</comment>
<evidence type="ECO:0000313" key="2">
    <source>
        <dbReference type="EMBL" id="KAG8189833.1"/>
    </source>
</evidence>